<dbReference type="Proteomes" id="UP001209229">
    <property type="component" value="Unassembled WGS sequence"/>
</dbReference>
<dbReference type="AlphaFoldDB" id="A0AAE3M891"/>
<evidence type="ECO:0000259" key="1">
    <source>
        <dbReference type="Pfam" id="PF13439"/>
    </source>
</evidence>
<dbReference type="PANTHER" id="PTHR12526">
    <property type="entry name" value="GLYCOSYLTRANSFERASE"/>
    <property type="match status" value="1"/>
</dbReference>
<dbReference type="InterPro" id="IPR028098">
    <property type="entry name" value="Glyco_trans_4-like_N"/>
</dbReference>
<sequence>MKILIVNKSSTSGGAAVAANRLYNALKENNAEVKMLVEDPVVDSRKAISISNNYIARKKSLFRFIKERLYFLPFEKDKQIRYKFSPAFAGTDISQHPLVKEADIIHLHWINHGFLSLKNLDQLFKLNKPIVWTMHDMWPFTGGCHYADDCRNYIYNCGNCPFLKRPNSDDLSFKIHQKKMEIWKDANIHPVSCSKWLGTLAQESSLLKFKKVSSIPNPINTEEFEPKNMQECRTQFGLPLDKKLILFGAADISDPRKGANYLMKALQILNTEHPHLKNDIELVIFGKTKDSDLSQYPFKVHAMNFISGTSDMVNLYNSADVFILPSLQDNLPNTVMEAQACGIPVVSFNIGGVPEMIDDNNTGFLTPIKDSDALASNIHKALFECDTPTIKNNARKFVLDHYSNKTIAEKYINLYSSLL</sequence>
<dbReference type="Gene3D" id="3.40.50.2000">
    <property type="entry name" value="Glycogen Phosphorylase B"/>
    <property type="match status" value="2"/>
</dbReference>
<dbReference type="Pfam" id="PF13439">
    <property type="entry name" value="Glyco_transf_4"/>
    <property type="match status" value="1"/>
</dbReference>
<dbReference type="SUPFAM" id="SSF53756">
    <property type="entry name" value="UDP-Glycosyltransferase/glycogen phosphorylase"/>
    <property type="match status" value="1"/>
</dbReference>
<dbReference type="RefSeq" id="WP_301192188.1">
    <property type="nucleotide sequence ID" value="NZ_JAPDPJ010000059.1"/>
</dbReference>
<feature type="domain" description="Glycosyltransferase subfamily 4-like N-terminal" evidence="1">
    <location>
        <begin position="13"/>
        <end position="222"/>
    </location>
</feature>
<gene>
    <name evidence="2" type="ORF">OM075_19330</name>
</gene>
<dbReference type="EMBL" id="JAPDPJ010000059">
    <property type="protein sequence ID" value="MCW3788630.1"/>
    <property type="molecule type" value="Genomic_DNA"/>
</dbReference>
<dbReference type="GO" id="GO:0016757">
    <property type="term" value="F:glycosyltransferase activity"/>
    <property type="evidence" value="ECO:0007669"/>
    <property type="project" value="UniProtKB-ARBA"/>
</dbReference>
<evidence type="ECO:0000313" key="3">
    <source>
        <dbReference type="Proteomes" id="UP001209229"/>
    </source>
</evidence>
<proteinExistence type="predicted"/>
<dbReference type="CDD" id="cd03825">
    <property type="entry name" value="GT4_WcaC-like"/>
    <property type="match status" value="1"/>
</dbReference>
<evidence type="ECO:0000313" key="2">
    <source>
        <dbReference type="EMBL" id="MCW3788630.1"/>
    </source>
</evidence>
<name>A0AAE3M891_9BACT</name>
<keyword evidence="3" id="KW-1185">Reference proteome</keyword>
<reference evidence="2" key="1">
    <citation type="submission" date="2022-10" db="EMBL/GenBank/DDBJ databases">
        <authorList>
            <person name="Yu W.X."/>
        </authorList>
    </citation>
    <scope>NUCLEOTIDE SEQUENCE</scope>
    <source>
        <strain evidence="2">AAT</strain>
    </source>
</reference>
<organism evidence="2 3">
    <name type="scientific">Plebeiibacterium sediminum</name>
    <dbReference type="NCBI Taxonomy" id="2992112"/>
    <lineage>
        <taxon>Bacteria</taxon>
        <taxon>Pseudomonadati</taxon>
        <taxon>Bacteroidota</taxon>
        <taxon>Bacteroidia</taxon>
        <taxon>Marinilabiliales</taxon>
        <taxon>Marinilabiliaceae</taxon>
        <taxon>Plebeiibacterium</taxon>
    </lineage>
</organism>
<dbReference type="PANTHER" id="PTHR12526:SF637">
    <property type="entry name" value="GLYCOSYLTRANSFERASE EPSF-RELATED"/>
    <property type="match status" value="1"/>
</dbReference>
<protein>
    <submittedName>
        <fullName evidence="2">Glycosyltransferase family 4 protein</fullName>
    </submittedName>
</protein>
<comment type="caution">
    <text evidence="2">The sequence shown here is derived from an EMBL/GenBank/DDBJ whole genome shotgun (WGS) entry which is preliminary data.</text>
</comment>
<accession>A0AAE3M891</accession>
<dbReference type="Pfam" id="PF13692">
    <property type="entry name" value="Glyco_trans_1_4"/>
    <property type="match status" value="1"/>
</dbReference>